<reference evidence="1" key="1">
    <citation type="submission" date="2018-02" db="EMBL/GenBank/DDBJ databases">
        <title>Rhizophora mucronata_Transcriptome.</title>
        <authorList>
            <person name="Meera S.P."/>
            <person name="Sreeshan A."/>
            <person name="Augustine A."/>
        </authorList>
    </citation>
    <scope>NUCLEOTIDE SEQUENCE</scope>
    <source>
        <tissue evidence="1">Leaf</tissue>
    </source>
</reference>
<organism evidence="1">
    <name type="scientific">Rhizophora mucronata</name>
    <name type="common">Asiatic mangrove</name>
    <dbReference type="NCBI Taxonomy" id="61149"/>
    <lineage>
        <taxon>Eukaryota</taxon>
        <taxon>Viridiplantae</taxon>
        <taxon>Streptophyta</taxon>
        <taxon>Embryophyta</taxon>
        <taxon>Tracheophyta</taxon>
        <taxon>Spermatophyta</taxon>
        <taxon>Magnoliopsida</taxon>
        <taxon>eudicotyledons</taxon>
        <taxon>Gunneridae</taxon>
        <taxon>Pentapetalae</taxon>
        <taxon>rosids</taxon>
        <taxon>fabids</taxon>
        <taxon>Malpighiales</taxon>
        <taxon>Rhizophoraceae</taxon>
        <taxon>Rhizophora</taxon>
    </lineage>
</organism>
<sequence>MTKKIVYLLLIEMWMGKKIKWTNKATVLKQKSPALVSILISIVNV</sequence>
<accession>A0A2P2LBM8</accession>
<proteinExistence type="predicted"/>
<name>A0A2P2LBM8_RHIMU</name>
<evidence type="ECO:0000313" key="1">
    <source>
        <dbReference type="EMBL" id="MBX15387.1"/>
    </source>
</evidence>
<dbReference type="EMBL" id="GGEC01034903">
    <property type="protein sequence ID" value="MBX15387.1"/>
    <property type="molecule type" value="Transcribed_RNA"/>
</dbReference>
<protein>
    <submittedName>
        <fullName evidence="1">Uncharacterized protein</fullName>
    </submittedName>
</protein>
<dbReference type="AlphaFoldDB" id="A0A2P2LBM8"/>